<accession>A0A6A6YPJ9</accession>
<evidence type="ECO:0000313" key="3">
    <source>
        <dbReference type="Proteomes" id="UP000504636"/>
    </source>
</evidence>
<reference evidence="4" key="3">
    <citation type="submission" date="2025-04" db="UniProtKB">
        <authorList>
            <consortium name="RefSeq"/>
        </authorList>
    </citation>
    <scope>IDENTIFICATION</scope>
    <source>
        <strain evidence="4">CBS 304.34</strain>
    </source>
</reference>
<dbReference type="AlphaFoldDB" id="A0A6A6YPJ9"/>
<organism evidence="2">
    <name type="scientific">Mytilinidion resinicola</name>
    <dbReference type="NCBI Taxonomy" id="574789"/>
    <lineage>
        <taxon>Eukaryota</taxon>
        <taxon>Fungi</taxon>
        <taxon>Dikarya</taxon>
        <taxon>Ascomycota</taxon>
        <taxon>Pezizomycotina</taxon>
        <taxon>Dothideomycetes</taxon>
        <taxon>Pleosporomycetidae</taxon>
        <taxon>Mytilinidiales</taxon>
        <taxon>Mytilinidiaceae</taxon>
        <taxon>Mytilinidion</taxon>
    </lineage>
</organism>
<proteinExistence type="predicted"/>
<evidence type="ECO:0000313" key="4">
    <source>
        <dbReference type="RefSeq" id="XP_033577645.1"/>
    </source>
</evidence>
<sequence>MVAKSDAIQHARLASIKAPKQPRPPKPTLLSTGGFQRSERLRLDQPPPNAFVVPITVTKTPKAGRVTAQRAVAGPAVSFLSVAESSPSPPAMDPEYKFRVFSLDSSTSDEVLRPSKTAQDLIFSITLTNSPASFELNTYLFPSSSAASTTTTRKGLWKTIKDQAAL</sequence>
<dbReference type="RefSeq" id="XP_033577645.1">
    <property type="nucleotide sequence ID" value="XM_033714067.1"/>
</dbReference>
<dbReference type="GeneID" id="54454960"/>
<reference evidence="2 4" key="1">
    <citation type="journal article" date="2020" name="Stud. Mycol.">
        <title>101 Dothideomycetes genomes: a test case for predicting lifestyles and emergence of pathogens.</title>
        <authorList>
            <person name="Haridas S."/>
            <person name="Albert R."/>
            <person name="Binder M."/>
            <person name="Bloem J."/>
            <person name="Labutti K."/>
            <person name="Salamov A."/>
            <person name="Andreopoulos B."/>
            <person name="Baker S."/>
            <person name="Barry K."/>
            <person name="Bills G."/>
            <person name="Bluhm B."/>
            <person name="Cannon C."/>
            <person name="Castanera R."/>
            <person name="Culley D."/>
            <person name="Daum C."/>
            <person name="Ezra D."/>
            <person name="Gonzalez J."/>
            <person name="Henrissat B."/>
            <person name="Kuo A."/>
            <person name="Liang C."/>
            <person name="Lipzen A."/>
            <person name="Lutzoni F."/>
            <person name="Magnuson J."/>
            <person name="Mondo S."/>
            <person name="Nolan M."/>
            <person name="Ohm R."/>
            <person name="Pangilinan J."/>
            <person name="Park H.-J."/>
            <person name="Ramirez L."/>
            <person name="Alfaro M."/>
            <person name="Sun H."/>
            <person name="Tritt A."/>
            <person name="Yoshinaga Y."/>
            <person name="Zwiers L.-H."/>
            <person name="Turgeon B."/>
            <person name="Goodwin S."/>
            <person name="Spatafora J."/>
            <person name="Crous P."/>
            <person name="Grigoriev I."/>
        </authorList>
    </citation>
    <scope>NUCLEOTIDE SEQUENCE</scope>
    <source>
        <strain evidence="2 4">CBS 304.34</strain>
    </source>
</reference>
<evidence type="ECO:0000313" key="2">
    <source>
        <dbReference type="EMBL" id="KAF2810681.1"/>
    </source>
</evidence>
<keyword evidence="3" id="KW-1185">Reference proteome</keyword>
<protein>
    <submittedName>
        <fullName evidence="2 4">Uncharacterized protein</fullName>
    </submittedName>
</protein>
<dbReference type="Proteomes" id="UP000504636">
    <property type="component" value="Unplaced"/>
</dbReference>
<dbReference type="OrthoDB" id="3029913at2759"/>
<evidence type="ECO:0000256" key="1">
    <source>
        <dbReference type="SAM" id="MobiDB-lite"/>
    </source>
</evidence>
<feature type="region of interest" description="Disordered" evidence="1">
    <location>
        <begin position="1"/>
        <end position="47"/>
    </location>
</feature>
<gene>
    <name evidence="2 4" type="ORF">BDZ99DRAFT_286956</name>
</gene>
<name>A0A6A6YPJ9_9PEZI</name>
<dbReference type="EMBL" id="MU003699">
    <property type="protein sequence ID" value="KAF2810681.1"/>
    <property type="molecule type" value="Genomic_DNA"/>
</dbReference>
<reference evidence="4" key="2">
    <citation type="submission" date="2020-04" db="EMBL/GenBank/DDBJ databases">
        <authorList>
            <consortium name="NCBI Genome Project"/>
        </authorList>
    </citation>
    <scope>NUCLEOTIDE SEQUENCE</scope>
    <source>
        <strain evidence="4">CBS 304.34</strain>
    </source>
</reference>